<dbReference type="Proteomes" id="UP000037122">
    <property type="component" value="Unassembled WGS sequence"/>
</dbReference>
<feature type="region of interest" description="Disordered" evidence="1">
    <location>
        <begin position="57"/>
        <end position="80"/>
    </location>
</feature>
<reference evidence="3" key="1">
    <citation type="journal article" date="2015" name="BMC Genomics">
        <title>Draft genome of a commonly misdiagnosed multidrug resistant pathogen Candida auris.</title>
        <authorList>
            <person name="Chatterjee S."/>
            <person name="Alampalli S.V."/>
            <person name="Nageshan R.K."/>
            <person name="Chettiar S.T."/>
            <person name="Joshi S."/>
            <person name="Tatu U.S."/>
        </authorList>
    </citation>
    <scope>NUCLEOTIDE SEQUENCE [LARGE SCALE GENOMIC DNA]</scope>
    <source>
        <strain evidence="3">6684</strain>
    </source>
</reference>
<evidence type="ECO:0000313" key="3">
    <source>
        <dbReference type="Proteomes" id="UP000037122"/>
    </source>
</evidence>
<evidence type="ECO:0000313" key="2">
    <source>
        <dbReference type="EMBL" id="KND96567.1"/>
    </source>
</evidence>
<proteinExistence type="predicted"/>
<gene>
    <name evidence="2" type="ORF">QG37_07106</name>
</gene>
<feature type="region of interest" description="Disordered" evidence="1">
    <location>
        <begin position="1"/>
        <end position="24"/>
    </location>
</feature>
<dbReference type="EMBL" id="LGST01000053">
    <property type="protein sequence ID" value="KND96567.1"/>
    <property type="molecule type" value="Genomic_DNA"/>
</dbReference>
<comment type="caution">
    <text evidence="2">The sequence shown here is derived from an EMBL/GenBank/DDBJ whole genome shotgun (WGS) entry which is preliminary data.</text>
</comment>
<evidence type="ECO:0000256" key="1">
    <source>
        <dbReference type="SAM" id="MobiDB-lite"/>
    </source>
</evidence>
<dbReference type="VEuPathDB" id="FungiDB:QG37_07106"/>
<protein>
    <submittedName>
        <fullName evidence="2">Uncharacterized protein</fullName>
    </submittedName>
</protein>
<name>A0A0L0NQY1_CANAR</name>
<organism evidence="2 3">
    <name type="scientific">Candidozyma auris</name>
    <name type="common">Yeast</name>
    <name type="synonym">Candida auris</name>
    <dbReference type="NCBI Taxonomy" id="498019"/>
    <lineage>
        <taxon>Eukaryota</taxon>
        <taxon>Fungi</taxon>
        <taxon>Dikarya</taxon>
        <taxon>Ascomycota</taxon>
        <taxon>Saccharomycotina</taxon>
        <taxon>Pichiomycetes</taxon>
        <taxon>Metschnikowiaceae</taxon>
        <taxon>Candidozyma</taxon>
    </lineage>
</organism>
<dbReference type="AlphaFoldDB" id="A0A0L0NQY1"/>
<feature type="compositionally biased region" description="Basic and acidic residues" evidence="1">
    <location>
        <begin position="11"/>
        <end position="24"/>
    </location>
</feature>
<accession>A0A0L0NQY1</accession>
<sequence length="80" mass="9015">MQQAAHPKLLHQSEKVLKGPKELDGSKTPLIFLITSIGMGRSVPEGRVMIRNRNKLRAKMREDAHPAQGSPKHLQPSRRQ</sequence>